<evidence type="ECO:0000256" key="10">
    <source>
        <dbReference type="ARBA" id="ARBA00048639"/>
    </source>
</evidence>
<dbReference type="PIRSF" id="PIRSF000164">
    <property type="entry name" value="DHO_oxidase"/>
    <property type="match status" value="1"/>
</dbReference>
<dbReference type="Gene3D" id="3.20.20.70">
    <property type="entry name" value="Aldolase class I"/>
    <property type="match status" value="1"/>
</dbReference>
<comment type="catalytic activity">
    <reaction evidence="10 11">
        <text>(S)-dihydroorotate + a quinone = orotate + a quinol</text>
        <dbReference type="Rhea" id="RHEA:30187"/>
        <dbReference type="ChEBI" id="CHEBI:24646"/>
        <dbReference type="ChEBI" id="CHEBI:30839"/>
        <dbReference type="ChEBI" id="CHEBI:30864"/>
        <dbReference type="ChEBI" id="CHEBI:132124"/>
        <dbReference type="EC" id="1.3.5.2"/>
    </reaction>
</comment>
<keyword evidence="5 11" id="KW-0285">Flavoprotein</keyword>
<comment type="function">
    <text evidence="1 11">Catalyzes the conversion of dihydroorotate to orotate with quinone as electron acceptor.</text>
</comment>
<dbReference type="NCBIfam" id="NF003644">
    <property type="entry name" value="PRK05286.1-1"/>
    <property type="match status" value="1"/>
</dbReference>
<feature type="binding site" evidence="11">
    <location>
        <begin position="323"/>
        <end position="324"/>
    </location>
    <ligand>
        <name>FMN</name>
        <dbReference type="ChEBI" id="CHEBI:58210"/>
    </ligand>
</feature>
<reference evidence="13" key="1">
    <citation type="submission" date="2022-06" db="EMBL/GenBank/DDBJ databases">
        <title>New Polynucleobacter species.</title>
        <authorList>
            <person name="Hahn M.W."/>
        </authorList>
    </citation>
    <scope>NUCLEOTIDE SEQUENCE</scope>
    <source>
        <strain evidence="13">UK-FUSCHL-C3</strain>
    </source>
</reference>
<dbReference type="Pfam" id="PF01180">
    <property type="entry name" value="DHO_dh"/>
    <property type="match status" value="1"/>
</dbReference>
<dbReference type="InterPro" id="IPR013785">
    <property type="entry name" value="Aldolase_TIM"/>
</dbReference>
<evidence type="ECO:0000256" key="4">
    <source>
        <dbReference type="ARBA" id="ARBA00005359"/>
    </source>
</evidence>
<dbReference type="PANTHER" id="PTHR48109">
    <property type="entry name" value="DIHYDROOROTATE DEHYDROGENASE (QUINONE), MITOCHONDRIAL-RELATED"/>
    <property type="match status" value="1"/>
</dbReference>
<evidence type="ECO:0000256" key="1">
    <source>
        <dbReference type="ARBA" id="ARBA00003125"/>
    </source>
</evidence>
<feature type="binding site" evidence="11">
    <location>
        <begin position="251"/>
        <end position="252"/>
    </location>
    <ligand>
        <name>substrate</name>
    </ligand>
</feature>
<dbReference type="AlphaFoldDB" id="A0AAU8A5F5"/>
<proteinExistence type="inferred from homology"/>
<keyword evidence="9 11" id="KW-0472">Membrane</keyword>
<protein>
    <recommendedName>
        <fullName evidence="11">Dihydroorotate dehydrogenase (quinone)</fullName>
        <ecNumber evidence="11">1.3.5.2</ecNumber>
    </recommendedName>
    <alternativeName>
        <fullName evidence="11">DHOdehase</fullName>
        <shortName evidence="11">DHOD</shortName>
        <shortName evidence="11">DHODase</shortName>
    </alternativeName>
    <alternativeName>
        <fullName evidence="11">Dihydroorotate oxidase</fullName>
    </alternativeName>
</protein>
<comment type="similarity">
    <text evidence="4 11">Belongs to the dihydroorotate dehydrogenase family. Type 2 subfamily.</text>
</comment>
<evidence type="ECO:0000256" key="5">
    <source>
        <dbReference type="ARBA" id="ARBA00022630"/>
    </source>
</evidence>
<feature type="binding site" evidence="11">
    <location>
        <position position="182"/>
    </location>
    <ligand>
        <name>substrate</name>
    </ligand>
</feature>
<feature type="binding site" evidence="11">
    <location>
        <position position="250"/>
    </location>
    <ligand>
        <name>FMN</name>
        <dbReference type="ChEBI" id="CHEBI:58210"/>
    </ligand>
</feature>
<dbReference type="InterPro" id="IPR050074">
    <property type="entry name" value="DHO_dehydrogenase"/>
</dbReference>
<dbReference type="PROSITE" id="PS00911">
    <property type="entry name" value="DHODEHASE_1"/>
    <property type="match status" value="1"/>
</dbReference>
<name>A0AAU8A5F5_9BURK</name>
<comment type="subcellular location">
    <subcellularLocation>
        <location evidence="11">Cell membrane</location>
        <topology evidence="11">Peripheral membrane protein</topology>
    </subcellularLocation>
    <subcellularLocation>
        <location evidence="2">Membrane</location>
    </subcellularLocation>
</comment>
<evidence type="ECO:0000256" key="11">
    <source>
        <dbReference type="HAMAP-Rule" id="MF_00225"/>
    </source>
</evidence>
<feature type="binding site" evidence="11">
    <location>
        <position position="302"/>
    </location>
    <ligand>
        <name>FMN</name>
        <dbReference type="ChEBI" id="CHEBI:58210"/>
    </ligand>
</feature>
<evidence type="ECO:0000256" key="3">
    <source>
        <dbReference type="ARBA" id="ARBA00005161"/>
    </source>
</evidence>
<feature type="binding site" evidence="11">
    <location>
        <position position="222"/>
    </location>
    <ligand>
        <name>FMN</name>
        <dbReference type="ChEBI" id="CHEBI:58210"/>
    </ligand>
</feature>
<dbReference type="EC" id="1.3.5.2" evidence="11"/>
<feature type="active site" description="Nucleophile" evidence="11">
    <location>
        <position position="180"/>
    </location>
</feature>
<sequence>MINTYPLLRPLLFSMDPEAAHDFSFAQLDRLERCGLLSRFIDKPLIKPVHVCGIAFRNPVGLAAGLDKDGKHIDALATLGFGFLEIGTVTPKAQSGNPKPRMFRLPEANALINRMGFNNDGVDACVERVRRSRFYQEGGVIGLNIGKNASTTLEDANQDYVMCMKAVYPVASYITANISSPNTKNLRDLQGETLLRQLLSALHQARIALSDQYGVRKPLFLKIAPDLQANDFKFIADLLLEFEIDAVIATNTTISRVDVATLPHGNEAGGLSGSPVLNSSNQAIHHLFQSLQNRVPIIGVGGIQSGNDVRQKIDAGASLVQLYTGLIYKGPQLIRDCVRVFN</sequence>
<dbReference type="NCBIfam" id="TIGR01036">
    <property type="entry name" value="pyrD_sub2"/>
    <property type="match status" value="1"/>
</dbReference>
<keyword evidence="8 11" id="KW-0560">Oxidoreductase</keyword>
<feature type="binding site" evidence="11">
    <location>
        <begin position="64"/>
        <end position="68"/>
    </location>
    <ligand>
        <name>FMN</name>
        <dbReference type="ChEBI" id="CHEBI:58210"/>
    </ligand>
</feature>
<dbReference type="GO" id="GO:0005737">
    <property type="term" value="C:cytoplasm"/>
    <property type="evidence" value="ECO:0007669"/>
    <property type="project" value="InterPro"/>
</dbReference>
<evidence type="ECO:0000256" key="8">
    <source>
        <dbReference type="ARBA" id="ARBA00023002"/>
    </source>
</evidence>
<feature type="binding site" evidence="11">
    <location>
        <position position="144"/>
    </location>
    <ligand>
        <name>FMN</name>
        <dbReference type="ChEBI" id="CHEBI:58210"/>
    </ligand>
</feature>
<feature type="binding site" evidence="11">
    <location>
        <position position="273"/>
    </location>
    <ligand>
        <name>FMN</name>
        <dbReference type="ChEBI" id="CHEBI:58210"/>
    </ligand>
</feature>
<evidence type="ECO:0000256" key="6">
    <source>
        <dbReference type="ARBA" id="ARBA00022643"/>
    </source>
</evidence>
<dbReference type="NCBIfam" id="NF003652">
    <property type="entry name" value="PRK05286.2-5"/>
    <property type="match status" value="1"/>
</dbReference>
<dbReference type="NCBIfam" id="NF003646">
    <property type="entry name" value="PRK05286.1-4"/>
    <property type="match status" value="1"/>
</dbReference>
<dbReference type="PANTHER" id="PTHR48109:SF4">
    <property type="entry name" value="DIHYDROOROTATE DEHYDROGENASE (QUINONE), MITOCHONDRIAL"/>
    <property type="match status" value="1"/>
</dbReference>
<comment type="pathway">
    <text evidence="3 11">Pyrimidine metabolism; UMP biosynthesis via de novo pathway; orotate from (S)-dihydroorotate (quinone route): step 1/1.</text>
</comment>
<dbReference type="GO" id="GO:0044205">
    <property type="term" value="P:'de novo' UMP biosynthetic process"/>
    <property type="evidence" value="ECO:0007669"/>
    <property type="project" value="UniProtKB-UniRule"/>
</dbReference>
<evidence type="ECO:0000259" key="12">
    <source>
        <dbReference type="Pfam" id="PF01180"/>
    </source>
</evidence>
<dbReference type="InterPro" id="IPR012135">
    <property type="entry name" value="Dihydroorotate_DH_1_2"/>
</dbReference>
<gene>
    <name evidence="11" type="primary">pyrD</name>
    <name evidence="13" type="ORF">NKE59_04005</name>
</gene>
<evidence type="ECO:0000256" key="2">
    <source>
        <dbReference type="ARBA" id="ARBA00004370"/>
    </source>
</evidence>
<feature type="domain" description="Dihydroorotate dehydrogenase catalytic" evidence="12">
    <location>
        <begin position="49"/>
        <end position="336"/>
    </location>
</feature>
<dbReference type="NCBIfam" id="NF003645">
    <property type="entry name" value="PRK05286.1-2"/>
    <property type="match status" value="1"/>
</dbReference>
<dbReference type="InterPro" id="IPR005719">
    <property type="entry name" value="Dihydroorotate_DH_2"/>
</dbReference>
<dbReference type="InterPro" id="IPR005720">
    <property type="entry name" value="Dihydroorotate_DH_cat"/>
</dbReference>
<evidence type="ECO:0000256" key="9">
    <source>
        <dbReference type="ARBA" id="ARBA00023136"/>
    </source>
</evidence>
<organism evidence="13">
    <name type="scientific">Polynucleobacter sp. UK-FUSCHL-C3</name>
    <dbReference type="NCBI Taxonomy" id="2955208"/>
    <lineage>
        <taxon>Bacteria</taxon>
        <taxon>Pseudomonadati</taxon>
        <taxon>Pseudomonadota</taxon>
        <taxon>Betaproteobacteria</taxon>
        <taxon>Burkholderiales</taxon>
        <taxon>Burkholderiaceae</taxon>
        <taxon>Polynucleobacter</taxon>
    </lineage>
</organism>
<dbReference type="GO" id="GO:0106430">
    <property type="term" value="F:dihydroorotate dehydrogenase (quinone) activity"/>
    <property type="evidence" value="ECO:0007669"/>
    <property type="project" value="UniProtKB-EC"/>
</dbReference>
<dbReference type="EMBL" id="CP099959">
    <property type="protein sequence ID" value="XCC58458.1"/>
    <property type="molecule type" value="Genomic_DNA"/>
</dbReference>
<dbReference type="GO" id="GO:0005886">
    <property type="term" value="C:plasma membrane"/>
    <property type="evidence" value="ECO:0007669"/>
    <property type="project" value="UniProtKB-SubCell"/>
</dbReference>
<comment type="subunit">
    <text evidence="11">Monomer.</text>
</comment>
<dbReference type="SUPFAM" id="SSF51395">
    <property type="entry name" value="FMN-linked oxidoreductases"/>
    <property type="match status" value="1"/>
</dbReference>
<evidence type="ECO:0000313" key="13">
    <source>
        <dbReference type="EMBL" id="XCC58458.1"/>
    </source>
</evidence>
<feature type="binding site" evidence="11">
    <location>
        <position position="68"/>
    </location>
    <ligand>
        <name>substrate</name>
    </ligand>
</feature>
<comment type="cofactor">
    <cofactor evidence="11">
        <name>FMN</name>
        <dbReference type="ChEBI" id="CHEBI:58210"/>
    </cofactor>
    <text evidence="11">Binds 1 FMN per subunit.</text>
</comment>
<evidence type="ECO:0000256" key="7">
    <source>
        <dbReference type="ARBA" id="ARBA00022975"/>
    </source>
</evidence>
<dbReference type="InterPro" id="IPR001295">
    <property type="entry name" value="Dihydroorotate_DH_CS"/>
</dbReference>
<dbReference type="CDD" id="cd04738">
    <property type="entry name" value="DHOD_2_like"/>
    <property type="match status" value="1"/>
</dbReference>
<keyword evidence="7 11" id="KW-0665">Pyrimidine biosynthesis</keyword>
<dbReference type="RefSeq" id="WP_353439699.1">
    <property type="nucleotide sequence ID" value="NZ_CP099959.1"/>
</dbReference>
<feature type="binding site" evidence="11">
    <location>
        <position position="177"/>
    </location>
    <ligand>
        <name>FMN</name>
        <dbReference type="ChEBI" id="CHEBI:58210"/>
    </ligand>
</feature>
<dbReference type="GO" id="GO:0006207">
    <property type="term" value="P:'de novo' pyrimidine nucleobase biosynthetic process"/>
    <property type="evidence" value="ECO:0007669"/>
    <property type="project" value="UniProtKB-UniRule"/>
</dbReference>
<keyword evidence="11" id="KW-1003">Cell membrane</keyword>
<feature type="binding site" evidence="11">
    <location>
        <position position="88"/>
    </location>
    <ligand>
        <name>FMN</name>
        <dbReference type="ChEBI" id="CHEBI:58210"/>
    </ligand>
</feature>
<dbReference type="HAMAP" id="MF_00225">
    <property type="entry name" value="DHO_dh_type2"/>
    <property type="match status" value="1"/>
</dbReference>
<accession>A0AAU8A5F5</accession>
<feature type="binding site" evidence="11">
    <location>
        <begin position="113"/>
        <end position="117"/>
    </location>
    <ligand>
        <name>substrate</name>
    </ligand>
</feature>
<feature type="binding site" evidence="11">
    <location>
        <position position="177"/>
    </location>
    <ligand>
        <name>substrate</name>
    </ligand>
</feature>
<dbReference type="PROSITE" id="PS00912">
    <property type="entry name" value="DHODEHASE_2"/>
    <property type="match status" value="1"/>
</dbReference>
<keyword evidence="6 11" id="KW-0288">FMN</keyword>